<accession>A0A1P8MSP2</accession>
<keyword evidence="4" id="KW-0808">Transferase</keyword>
<organism evidence="4 5">
    <name type="scientific">Tateyamaria omphalii</name>
    <dbReference type="NCBI Taxonomy" id="299262"/>
    <lineage>
        <taxon>Bacteria</taxon>
        <taxon>Pseudomonadati</taxon>
        <taxon>Pseudomonadota</taxon>
        <taxon>Alphaproteobacteria</taxon>
        <taxon>Rhodobacterales</taxon>
        <taxon>Roseobacteraceae</taxon>
        <taxon>Tateyamaria</taxon>
    </lineage>
</organism>
<evidence type="ECO:0000313" key="5">
    <source>
        <dbReference type="Proteomes" id="UP000186336"/>
    </source>
</evidence>
<dbReference type="Gene3D" id="1.20.1050.10">
    <property type="match status" value="1"/>
</dbReference>
<dbReference type="PROSITE" id="PS50404">
    <property type="entry name" value="GST_NTER"/>
    <property type="match status" value="1"/>
</dbReference>
<dbReference type="KEGG" id="tom:BWR18_04760"/>
<evidence type="ECO:0000259" key="2">
    <source>
        <dbReference type="PROSITE" id="PS50404"/>
    </source>
</evidence>
<protein>
    <submittedName>
        <fullName evidence="4">Glutathione S-transferase</fullName>
    </submittedName>
</protein>
<keyword evidence="5" id="KW-1185">Reference proteome</keyword>
<dbReference type="InterPro" id="IPR040079">
    <property type="entry name" value="Glutathione_S-Trfase"/>
</dbReference>
<dbReference type="Proteomes" id="UP000186336">
    <property type="component" value="Chromosome"/>
</dbReference>
<dbReference type="Pfam" id="PF13409">
    <property type="entry name" value="GST_N_2"/>
    <property type="match status" value="1"/>
</dbReference>
<dbReference type="InterPro" id="IPR036249">
    <property type="entry name" value="Thioredoxin-like_sf"/>
</dbReference>
<dbReference type="InterPro" id="IPR036282">
    <property type="entry name" value="Glutathione-S-Trfase_C_sf"/>
</dbReference>
<dbReference type="GO" id="GO:0016740">
    <property type="term" value="F:transferase activity"/>
    <property type="evidence" value="ECO:0007669"/>
    <property type="project" value="UniProtKB-KW"/>
</dbReference>
<dbReference type="InterPro" id="IPR010987">
    <property type="entry name" value="Glutathione-S-Trfase_C-like"/>
</dbReference>
<dbReference type="SUPFAM" id="SSF52833">
    <property type="entry name" value="Thioredoxin-like"/>
    <property type="match status" value="1"/>
</dbReference>
<evidence type="ECO:0000313" key="4">
    <source>
        <dbReference type="EMBL" id="APX11075.1"/>
    </source>
</evidence>
<dbReference type="InterPro" id="IPR004045">
    <property type="entry name" value="Glutathione_S-Trfase_N"/>
</dbReference>
<dbReference type="Gene3D" id="3.40.30.10">
    <property type="entry name" value="Glutaredoxin"/>
    <property type="match status" value="1"/>
</dbReference>
<dbReference type="STRING" id="299262.BWR18_04760"/>
<dbReference type="SUPFAM" id="SSF47616">
    <property type="entry name" value="GST C-terminal domain-like"/>
    <property type="match status" value="1"/>
</dbReference>
<feature type="compositionally biased region" description="Pro residues" evidence="1">
    <location>
        <begin position="226"/>
        <end position="235"/>
    </location>
</feature>
<feature type="domain" description="GST N-terminal" evidence="2">
    <location>
        <begin position="1"/>
        <end position="81"/>
    </location>
</feature>
<dbReference type="OrthoDB" id="7583243at2"/>
<dbReference type="PANTHER" id="PTHR44051:SF8">
    <property type="entry name" value="GLUTATHIONE S-TRANSFERASE GSTA"/>
    <property type="match status" value="1"/>
</dbReference>
<feature type="region of interest" description="Disordered" evidence="1">
    <location>
        <begin position="214"/>
        <end position="235"/>
    </location>
</feature>
<feature type="domain" description="GST C-terminal" evidence="3">
    <location>
        <begin position="85"/>
        <end position="221"/>
    </location>
</feature>
<dbReference type="PANTHER" id="PTHR44051">
    <property type="entry name" value="GLUTATHIONE S-TRANSFERASE-RELATED"/>
    <property type="match status" value="1"/>
</dbReference>
<dbReference type="PROSITE" id="PS50405">
    <property type="entry name" value="GST_CTER"/>
    <property type="match status" value="1"/>
</dbReference>
<sequence>MVYVLHYAPDNASLIVRMTLEEMGVPYTTALVDRAARAQDGAAYREINPVGLIPALETPHGVMFETAAILLWLADTHGQMAPAPGSPQRARFLSMVFFVSNTVHAQLRMLFYPAKYVGDDAQAQDRLRAQLTAPDDGAMTLPGALRVVDDHIGTHTAPTAPSILDCYMAAIVRWCALYPAGLTTWFDLTAYPALSQMARQLDTRPAAQAVARAEGLGPTPFSNPVLPTPPEGSAT</sequence>
<evidence type="ECO:0000256" key="1">
    <source>
        <dbReference type="SAM" id="MobiDB-lite"/>
    </source>
</evidence>
<dbReference type="CDD" id="cd03057">
    <property type="entry name" value="GST_N_Beta"/>
    <property type="match status" value="1"/>
</dbReference>
<dbReference type="SFLD" id="SFLDS00019">
    <property type="entry name" value="Glutathione_Transferase_(cytos"/>
    <property type="match status" value="1"/>
</dbReference>
<dbReference type="AlphaFoldDB" id="A0A1P8MSP2"/>
<proteinExistence type="predicted"/>
<gene>
    <name evidence="4" type="ORF">BWR18_04760</name>
</gene>
<name>A0A1P8MSP2_9RHOB</name>
<reference evidence="4 5" key="1">
    <citation type="submission" date="2017-01" db="EMBL/GenBank/DDBJ databases">
        <title>Complete genome of Tateyamaria omphalii DOK1-4 isolated from seawater in Dokdo.</title>
        <authorList>
            <person name="Kim J.H."/>
            <person name="Chi W.-J."/>
        </authorList>
    </citation>
    <scope>NUCLEOTIDE SEQUENCE [LARGE SCALE GENOMIC DNA]</scope>
    <source>
        <strain evidence="4 5">DOK1-4</strain>
    </source>
</reference>
<evidence type="ECO:0000259" key="3">
    <source>
        <dbReference type="PROSITE" id="PS50405"/>
    </source>
</evidence>
<dbReference type="EMBL" id="CP019312">
    <property type="protein sequence ID" value="APX11075.1"/>
    <property type="molecule type" value="Genomic_DNA"/>
</dbReference>